<comment type="caution">
    <text evidence="2">The sequence shown here is derived from an EMBL/GenBank/DDBJ whole genome shotgun (WGS) entry which is preliminary data.</text>
</comment>
<evidence type="ECO:0000256" key="1">
    <source>
        <dbReference type="SAM" id="Phobius"/>
    </source>
</evidence>
<sequence>MDLNYPTPSSLTGTAVVTYFTHFIVTGTTYVCRVFPTGHTSTGYKLGISTAANTAEFTTTAETTYGTTYRLVYSFDTVADKCSLWVNPTSENSTSILSSGTTAADTTISAVAFRQASATPSWTLSIRNLYVAKTFCEAARTTCPPPNPPPPPIPSPPPPTLSTIYSIQYTASPNCDLPTQAQPLLGQIVMVEGYVTAVNRNGGLFLQNSTCCSSCPCSPWSGIYVFYASALRTTPSLWLPNAAVGDRLQISAPVGAFGNLTQLAMSATSVVTVLSTNHTVQPIAVTTGAIGLGCSLSGESYEGMLVRFTNVQIMSEPNSAGEILINDGSGPSQLEDTLLDTDFHLQSLAAGPLTGRVLSSLTGVVYFSGTAGGSFEIFPRTADDVAAASAVATLLAATPAANFTAALGVTVQAVSNIAPTSVAVTMPSPAPPPYIPGVIVNADGTLSINPNLITGGGGSGVSTDVVVGVAVGVPSFVICVAIIVCNFKRRQKKASTIVKAIPTTTINNPVAQSSATSGVEMKDAI</sequence>
<evidence type="ECO:0000313" key="2">
    <source>
        <dbReference type="EMBL" id="KOO30369.1"/>
    </source>
</evidence>
<proteinExistence type="predicted"/>
<name>A0A0M0JV05_9EUKA</name>
<dbReference type="EMBL" id="JWZX01002241">
    <property type="protein sequence ID" value="KOO30369.1"/>
    <property type="molecule type" value="Genomic_DNA"/>
</dbReference>
<organism evidence="2 3">
    <name type="scientific">Chrysochromulina tobinii</name>
    <dbReference type="NCBI Taxonomy" id="1460289"/>
    <lineage>
        <taxon>Eukaryota</taxon>
        <taxon>Haptista</taxon>
        <taxon>Haptophyta</taxon>
        <taxon>Prymnesiophyceae</taxon>
        <taxon>Prymnesiales</taxon>
        <taxon>Chrysochromulinaceae</taxon>
        <taxon>Chrysochromulina</taxon>
    </lineage>
</organism>
<reference evidence="3" key="1">
    <citation type="journal article" date="2015" name="PLoS Genet.">
        <title>Genome Sequence and Transcriptome Analyses of Chrysochromulina tobin: Metabolic Tools for Enhanced Algal Fitness in the Prominent Order Prymnesiales (Haptophyceae).</title>
        <authorList>
            <person name="Hovde B.T."/>
            <person name="Deodato C.R."/>
            <person name="Hunsperger H.M."/>
            <person name="Ryken S.A."/>
            <person name="Yost W."/>
            <person name="Jha R.K."/>
            <person name="Patterson J."/>
            <person name="Monnat R.J. Jr."/>
            <person name="Barlow S.B."/>
            <person name="Starkenburg S.R."/>
            <person name="Cattolico R.A."/>
        </authorList>
    </citation>
    <scope>NUCLEOTIDE SEQUENCE</scope>
    <source>
        <strain evidence="3">CCMP291</strain>
    </source>
</reference>
<keyword evidence="3" id="KW-1185">Reference proteome</keyword>
<evidence type="ECO:0000313" key="3">
    <source>
        <dbReference type="Proteomes" id="UP000037460"/>
    </source>
</evidence>
<keyword evidence="2" id="KW-0378">Hydrolase</keyword>
<dbReference type="GO" id="GO:0016787">
    <property type="term" value="F:hydrolase activity"/>
    <property type="evidence" value="ECO:0007669"/>
    <property type="project" value="UniProtKB-KW"/>
</dbReference>
<gene>
    <name evidence="2" type="ORF">Ctob_008636</name>
</gene>
<keyword evidence="1" id="KW-1133">Transmembrane helix</keyword>
<dbReference type="AlphaFoldDB" id="A0A0M0JV05"/>
<protein>
    <submittedName>
        <fullName evidence="2">Udp-sugar hydrolase 5-nucleotidase</fullName>
    </submittedName>
</protein>
<dbReference type="PANTHER" id="PTHR42834">
    <property type="entry name" value="ENDONUCLEASE/EXONUCLEASE/PHOSPHATASE FAMILY PROTEIN (AFU_ORTHOLOGUE AFUA_3G09210)"/>
    <property type="match status" value="1"/>
</dbReference>
<dbReference type="PANTHER" id="PTHR42834:SF1">
    <property type="entry name" value="ENDONUCLEASE_EXONUCLEASE_PHOSPHATASE FAMILY PROTEIN (AFU_ORTHOLOGUE AFUA_3G09210)"/>
    <property type="match status" value="1"/>
</dbReference>
<accession>A0A0M0JV05</accession>
<feature type="transmembrane region" description="Helical" evidence="1">
    <location>
        <begin position="465"/>
        <end position="487"/>
    </location>
</feature>
<dbReference type="Proteomes" id="UP000037460">
    <property type="component" value="Unassembled WGS sequence"/>
</dbReference>
<keyword evidence="1" id="KW-0472">Membrane</keyword>
<keyword evidence="1" id="KW-0812">Transmembrane</keyword>